<dbReference type="Pfam" id="PF01027">
    <property type="entry name" value="Bax1-I"/>
    <property type="match status" value="1"/>
</dbReference>
<feature type="transmembrane region" description="Helical" evidence="6">
    <location>
        <begin position="186"/>
        <end position="208"/>
    </location>
</feature>
<feature type="compositionally biased region" description="Polar residues" evidence="5">
    <location>
        <begin position="82"/>
        <end position="99"/>
    </location>
</feature>
<protein>
    <submittedName>
        <fullName evidence="7">Growth hormoneinducible transmembrane protein, putative</fullName>
    </submittedName>
</protein>
<feature type="transmembrane region" description="Helical" evidence="6">
    <location>
        <begin position="326"/>
        <end position="348"/>
    </location>
</feature>
<keyword evidence="2 6" id="KW-0812">Transmembrane</keyword>
<keyword evidence="4 6" id="KW-0472">Membrane</keyword>
<sequence>MRRTFAFCSSSPHFAKVASNGLALKRAARPLITLSPAATGCMRPPLTCTASSSSSSSSSFLLAHLKSSAIRPSSSSGRRQLFTATSNRTAAKTTSTTPLLASGGHRFGAATKTAIRSIRIEGRPPRSYNGLMGDVGVVAPRDNTAWLLIGGLAALGLGGIALAGYVNQETTTIPTHGDLTTHRLRATYGYMLGGLATTAASAAVLFRAGAAHRVVAMNPWLFMGASLLGTIGSLMVMQSLPPENTVARHLAWGVFNACNGLALSPVAMLGGAVVTKALVATGAVVGSLSLVAAAAPSESFLWMGGSLGVGLGVVIAASMGQMFFPASAFLTGITLYGGLGLFGMMMLYDTQRVMHKAKTDEVYDPMTQSIAIYLNTINIFVRMATIMANNQGNRRR</sequence>
<evidence type="ECO:0000256" key="5">
    <source>
        <dbReference type="SAM" id="MobiDB-lite"/>
    </source>
</evidence>
<dbReference type="KEGG" id="acan:ACA1_184690"/>
<dbReference type="InterPro" id="IPR006214">
    <property type="entry name" value="Bax_inhibitor_1-related"/>
</dbReference>
<reference evidence="7 8" key="1">
    <citation type="journal article" date="2013" name="Genome Biol.">
        <title>Genome of Acanthamoeba castellanii highlights extensive lateral gene transfer and early evolution of tyrosine kinase signaling.</title>
        <authorList>
            <person name="Clarke M."/>
            <person name="Lohan A.J."/>
            <person name="Liu B."/>
            <person name="Lagkouvardos I."/>
            <person name="Roy S."/>
            <person name="Zafar N."/>
            <person name="Bertelli C."/>
            <person name="Schilde C."/>
            <person name="Kianianmomeni A."/>
            <person name="Burglin T.R."/>
            <person name="Frech C."/>
            <person name="Turcotte B."/>
            <person name="Kopec K.O."/>
            <person name="Synnott J.M."/>
            <person name="Choo C."/>
            <person name="Paponov I."/>
            <person name="Finkler A."/>
            <person name="Soon Heng Tan C."/>
            <person name="Hutchins A.P."/>
            <person name="Weinmeier T."/>
            <person name="Rattei T."/>
            <person name="Chu J.S."/>
            <person name="Gimenez G."/>
            <person name="Irimia M."/>
            <person name="Rigden D.J."/>
            <person name="Fitzpatrick D.A."/>
            <person name="Lorenzo-Morales J."/>
            <person name="Bateman A."/>
            <person name="Chiu C.H."/>
            <person name="Tang P."/>
            <person name="Hegemann P."/>
            <person name="Fromm H."/>
            <person name="Raoult D."/>
            <person name="Greub G."/>
            <person name="Miranda-Saavedra D."/>
            <person name="Chen N."/>
            <person name="Nash P."/>
            <person name="Ginger M.L."/>
            <person name="Horn M."/>
            <person name="Schaap P."/>
            <person name="Caler L."/>
            <person name="Loftus B."/>
        </authorList>
    </citation>
    <scope>NUCLEOTIDE SEQUENCE [LARGE SCALE GENOMIC DNA]</scope>
    <source>
        <strain evidence="7 8">Neff</strain>
    </source>
</reference>
<dbReference type="VEuPathDB" id="AmoebaDB:ACA1_184690"/>
<dbReference type="PANTHER" id="PTHR23291">
    <property type="entry name" value="BAX INHIBITOR-RELATED"/>
    <property type="match status" value="1"/>
</dbReference>
<feature type="region of interest" description="Disordered" evidence="5">
    <location>
        <begin position="71"/>
        <end position="99"/>
    </location>
</feature>
<accession>L8H763</accession>
<gene>
    <name evidence="7" type="ORF">ACA1_184690</name>
</gene>
<organism evidence="7 8">
    <name type="scientific">Acanthamoeba castellanii (strain ATCC 30010 / Neff)</name>
    <dbReference type="NCBI Taxonomy" id="1257118"/>
    <lineage>
        <taxon>Eukaryota</taxon>
        <taxon>Amoebozoa</taxon>
        <taxon>Discosea</taxon>
        <taxon>Longamoebia</taxon>
        <taxon>Centramoebida</taxon>
        <taxon>Acanthamoebidae</taxon>
        <taxon>Acanthamoeba</taxon>
    </lineage>
</organism>
<evidence type="ECO:0000256" key="4">
    <source>
        <dbReference type="ARBA" id="ARBA00023136"/>
    </source>
</evidence>
<feature type="transmembrane region" description="Helical" evidence="6">
    <location>
        <begin position="145"/>
        <end position="166"/>
    </location>
</feature>
<dbReference type="RefSeq" id="XP_004342510.1">
    <property type="nucleotide sequence ID" value="XM_004342461.1"/>
</dbReference>
<evidence type="ECO:0000313" key="8">
    <source>
        <dbReference type="Proteomes" id="UP000011083"/>
    </source>
</evidence>
<dbReference type="PANTHER" id="PTHR23291:SF112">
    <property type="entry name" value="GROWTH HORMONE-INDUCIBLE TRANSMEMBRANE PROTEIN"/>
    <property type="match status" value="1"/>
</dbReference>
<feature type="transmembrane region" description="Helical" evidence="6">
    <location>
        <begin position="250"/>
        <end position="270"/>
    </location>
</feature>
<keyword evidence="3 6" id="KW-1133">Transmembrane helix</keyword>
<evidence type="ECO:0000256" key="1">
    <source>
        <dbReference type="ARBA" id="ARBA00004141"/>
    </source>
</evidence>
<feature type="transmembrane region" description="Helical" evidence="6">
    <location>
        <begin position="220"/>
        <end position="238"/>
    </location>
</feature>
<dbReference type="Proteomes" id="UP000011083">
    <property type="component" value="Unassembled WGS sequence"/>
</dbReference>
<evidence type="ECO:0000256" key="3">
    <source>
        <dbReference type="ARBA" id="ARBA00022989"/>
    </source>
</evidence>
<dbReference type="AlphaFoldDB" id="L8H763"/>
<evidence type="ECO:0000313" key="7">
    <source>
        <dbReference type="EMBL" id="ELR20316.1"/>
    </source>
</evidence>
<name>L8H763_ACACF</name>
<dbReference type="GeneID" id="14921166"/>
<feature type="transmembrane region" description="Helical" evidence="6">
    <location>
        <begin position="368"/>
        <end position="388"/>
    </location>
</feature>
<evidence type="ECO:0000256" key="6">
    <source>
        <dbReference type="SAM" id="Phobius"/>
    </source>
</evidence>
<dbReference type="EMBL" id="KB007920">
    <property type="protein sequence ID" value="ELR20316.1"/>
    <property type="molecule type" value="Genomic_DNA"/>
</dbReference>
<dbReference type="OrthoDB" id="1277691at2759"/>
<dbReference type="GO" id="GO:0005743">
    <property type="term" value="C:mitochondrial inner membrane"/>
    <property type="evidence" value="ECO:0007669"/>
    <property type="project" value="TreeGrafter"/>
</dbReference>
<comment type="subcellular location">
    <subcellularLocation>
        <location evidence="1">Membrane</location>
        <topology evidence="1">Multi-pass membrane protein</topology>
    </subcellularLocation>
</comment>
<feature type="transmembrane region" description="Helical" evidence="6">
    <location>
        <begin position="300"/>
        <end position="319"/>
    </location>
</feature>
<dbReference type="STRING" id="1257118.L8H763"/>
<keyword evidence="8" id="KW-1185">Reference proteome</keyword>
<feature type="transmembrane region" description="Helical" evidence="6">
    <location>
        <begin position="277"/>
        <end position="294"/>
    </location>
</feature>
<proteinExistence type="predicted"/>
<evidence type="ECO:0000256" key="2">
    <source>
        <dbReference type="ARBA" id="ARBA00022692"/>
    </source>
</evidence>